<reference evidence="1" key="1">
    <citation type="submission" date="2023-01" db="EMBL/GenBank/DDBJ databases">
        <authorList>
            <person name="Piombo E."/>
        </authorList>
    </citation>
    <scope>NUCLEOTIDE SEQUENCE</scope>
</reference>
<comment type="caution">
    <text evidence="1">The sequence shown here is derived from an EMBL/GenBank/DDBJ whole genome shotgun (WGS) entry which is preliminary data.</text>
</comment>
<proteinExistence type="predicted"/>
<organism evidence="1 2">
    <name type="scientific">Clonostachys chloroleuca</name>
    <dbReference type="NCBI Taxonomy" id="1926264"/>
    <lineage>
        <taxon>Eukaryota</taxon>
        <taxon>Fungi</taxon>
        <taxon>Dikarya</taxon>
        <taxon>Ascomycota</taxon>
        <taxon>Pezizomycotina</taxon>
        <taxon>Sordariomycetes</taxon>
        <taxon>Hypocreomycetidae</taxon>
        <taxon>Hypocreales</taxon>
        <taxon>Bionectriaceae</taxon>
        <taxon>Clonostachys</taxon>
    </lineage>
</organism>
<evidence type="ECO:0000313" key="2">
    <source>
        <dbReference type="Proteomes" id="UP001160390"/>
    </source>
</evidence>
<dbReference type="EMBL" id="CABFNP030001321">
    <property type="protein sequence ID" value="CAI6099527.1"/>
    <property type="molecule type" value="Genomic_DNA"/>
</dbReference>
<protein>
    <submittedName>
        <fullName evidence="1">Uncharacterized protein</fullName>
    </submittedName>
</protein>
<dbReference type="AlphaFoldDB" id="A0AA35QCI9"/>
<gene>
    <name evidence="1" type="ORF">CCHLO57077_00019029</name>
</gene>
<name>A0AA35QCI9_9HYPO</name>
<keyword evidence="2" id="KW-1185">Reference proteome</keyword>
<dbReference type="Proteomes" id="UP001160390">
    <property type="component" value="Unassembled WGS sequence"/>
</dbReference>
<accession>A0AA35QCI9</accession>
<evidence type="ECO:0000313" key="1">
    <source>
        <dbReference type="EMBL" id="CAI6099527.1"/>
    </source>
</evidence>
<sequence length="231" mass="26107">MASDILPDEAKKQIYQDGFFMLGDPKVGSSIEEMKAKQKSFDFSGEAGFEFCRDRVLLNSSVQSIISALESDTNLRYVLAYRGSLPPDAGHICTLRNGGEDLGILIVQVWPKGSSAIFYSGSHMVPLQRARAANRIWEVAPKQLKDSGCKAENFQDSFRDTGGIVVFDARISFERQKERSYFYTYVATPLLERWRKAGQTNTWGLRPPPSQDPQYVETLGVYMRQEDLQQE</sequence>